<evidence type="ECO:0000256" key="1">
    <source>
        <dbReference type="SAM" id="MobiDB-lite"/>
    </source>
</evidence>
<reference evidence="2" key="1">
    <citation type="submission" date="2025-08" db="UniProtKB">
        <authorList>
            <consortium name="Ensembl"/>
        </authorList>
    </citation>
    <scope>IDENTIFICATION</scope>
</reference>
<dbReference type="InterPro" id="IPR028226">
    <property type="entry name" value="LIN37"/>
</dbReference>
<keyword evidence="3" id="KW-1185">Reference proteome</keyword>
<accession>A0A8C7E2Z1</accession>
<dbReference type="OMA" id="SNVARWK"/>
<reference evidence="2" key="2">
    <citation type="submission" date="2025-09" db="UniProtKB">
        <authorList>
            <consortium name="Ensembl"/>
        </authorList>
    </citation>
    <scope>IDENTIFICATION</scope>
</reference>
<protein>
    <submittedName>
        <fullName evidence="2">Lin-37 DREAM MuvB core complex component</fullName>
    </submittedName>
</protein>
<dbReference type="GO" id="GO:0017053">
    <property type="term" value="C:transcription repressor complex"/>
    <property type="evidence" value="ECO:0007669"/>
    <property type="project" value="InterPro"/>
</dbReference>
<evidence type="ECO:0000313" key="2">
    <source>
        <dbReference type="Ensembl" id="ENSNNAP00000019984.1"/>
    </source>
</evidence>
<gene>
    <name evidence="2" type="primary">LIN37</name>
</gene>
<dbReference type="PANTHER" id="PTHR31336">
    <property type="entry name" value="LIN37 HOMOLOG"/>
    <property type="match status" value="1"/>
</dbReference>
<dbReference type="OrthoDB" id="6287771at2759"/>
<proteinExistence type="predicted"/>
<evidence type="ECO:0000313" key="3">
    <source>
        <dbReference type="Proteomes" id="UP000694559"/>
    </source>
</evidence>
<feature type="region of interest" description="Disordered" evidence="1">
    <location>
        <begin position="119"/>
        <end position="174"/>
    </location>
</feature>
<name>A0A8C7E2Z1_NAJNA</name>
<dbReference type="AlphaFoldDB" id="A0A8C7E2Z1"/>
<feature type="compositionally biased region" description="Basic residues" evidence="1">
    <location>
        <begin position="149"/>
        <end position="161"/>
    </location>
</feature>
<dbReference type="Proteomes" id="UP000694559">
    <property type="component" value="Unplaced"/>
</dbReference>
<dbReference type="PANTHER" id="PTHR31336:SF3">
    <property type="entry name" value="PROTEIN LIN-37 HOMOLOG"/>
    <property type="match status" value="1"/>
</dbReference>
<dbReference type="Ensembl" id="ENSNNAT00000020974.1">
    <property type="protein sequence ID" value="ENSNNAP00000019984.1"/>
    <property type="gene ID" value="ENSNNAG00000013301.1"/>
</dbReference>
<dbReference type="Pfam" id="PF15306">
    <property type="entry name" value="LIN37"/>
    <property type="match status" value="1"/>
</dbReference>
<sequence>MHQRRFFCIRANGQVIQKRQIFVGRVCGGCTRAEGVAKLGKEASQPSREPTASLTAIPSRRIGLGTDPGAGTAPFHQKELVLKNMLHTKVKTEKPDLETANARNRLDAVLQCLLEKTDVDRDQMEEDPGKTSSDALSKDPSPIATGKRPSTRFSHHRRKKRKEMDDGLTEGGPQKQNTYIIKLFDRSVDLAQFSENTPLYPICRAWMRNSPMVREQERSPSPNLPTLLEDEEGVEVLNGKIQDVYKLPSPIPCQTNPAGEPINLRIPFPPASEEETKVAAEMTSEAVPSMSTLIYKNMERWKKIRQRWKEASQKNQLRYAESMKILKEMYERQ</sequence>
<dbReference type="GeneTree" id="ENSGT00390000002748"/>
<organism evidence="2 3">
    <name type="scientific">Naja naja</name>
    <name type="common">Indian cobra</name>
    <dbReference type="NCBI Taxonomy" id="35670"/>
    <lineage>
        <taxon>Eukaryota</taxon>
        <taxon>Metazoa</taxon>
        <taxon>Chordata</taxon>
        <taxon>Craniata</taxon>
        <taxon>Vertebrata</taxon>
        <taxon>Euteleostomi</taxon>
        <taxon>Lepidosauria</taxon>
        <taxon>Squamata</taxon>
        <taxon>Bifurcata</taxon>
        <taxon>Unidentata</taxon>
        <taxon>Episquamata</taxon>
        <taxon>Toxicofera</taxon>
        <taxon>Serpentes</taxon>
        <taxon>Colubroidea</taxon>
        <taxon>Elapidae</taxon>
        <taxon>Elapinae</taxon>
        <taxon>Naja</taxon>
    </lineage>
</organism>
<dbReference type="GO" id="GO:0000122">
    <property type="term" value="P:negative regulation of transcription by RNA polymerase II"/>
    <property type="evidence" value="ECO:0007669"/>
    <property type="project" value="TreeGrafter"/>
</dbReference>
<dbReference type="GO" id="GO:0031523">
    <property type="term" value="C:Myb complex"/>
    <property type="evidence" value="ECO:0007669"/>
    <property type="project" value="TreeGrafter"/>
</dbReference>